<name>A0AA96T7Y0_9CAUD</name>
<protein>
    <submittedName>
        <fullName evidence="1">Uncharacterized protein</fullName>
    </submittedName>
</protein>
<evidence type="ECO:0000313" key="1">
    <source>
        <dbReference type="EMBL" id="WNV48148.1"/>
    </source>
</evidence>
<keyword evidence="2" id="KW-1185">Reference proteome</keyword>
<sequence length="61" mass="6986">MRELLAIQAGKVSSFFYGKTEAAPRGTFWDMAIWSVLEDYFYNLAWRLHGDGAIKGLYDHA</sequence>
<dbReference type="Proteomes" id="UP001301924">
    <property type="component" value="Segment"/>
</dbReference>
<gene>
    <name evidence="1" type="ORF">Ql52_gp012</name>
</gene>
<accession>A0AA96T7Y0</accession>
<proteinExistence type="predicted"/>
<reference evidence="2" key="1">
    <citation type="journal article" date="2024" name="Viruses">
        <title>New Genera and Species of Caulobacter and Brevundimonas Bacteriophages Provide Insights into Phage Genome Evolution.</title>
        <authorList>
            <person name="Ely B."/>
            <person name="Hils M."/>
            <person name="Clarke A."/>
            <person name="Albert M."/>
            <person name="Holness N."/>
            <person name="Lenski J."/>
            <person name="Mohammadi T."/>
        </authorList>
    </citation>
    <scope>NUCLEOTIDE SEQUENCE [LARGE SCALE GENOMIC DNA]</scope>
</reference>
<evidence type="ECO:0000313" key="2">
    <source>
        <dbReference type="Proteomes" id="UP001301924"/>
    </source>
</evidence>
<organism evidence="1 2">
    <name type="scientific">Caulobacter phage Quill_5.2</name>
    <dbReference type="NCBI Taxonomy" id="3075108"/>
    <lineage>
        <taxon>Viruses</taxon>
        <taxon>Duplodnaviria</taxon>
        <taxon>Heunggongvirae</taxon>
        <taxon>Uroviricota</taxon>
        <taxon>Caudoviricetes</taxon>
        <taxon>Autographivirales</taxon>
        <taxon>Autonotataviridae</taxon>
        <taxon>Lullwatervirus</taxon>
        <taxon>Lullwatervirus quill52</taxon>
    </lineage>
</organism>
<dbReference type="EMBL" id="OR260090">
    <property type="protein sequence ID" value="WNV48148.1"/>
    <property type="molecule type" value="Genomic_DNA"/>
</dbReference>